<protein>
    <submittedName>
        <fullName evidence="2">Uncharacterized protein</fullName>
    </submittedName>
</protein>
<evidence type="ECO:0000256" key="1">
    <source>
        <dbReference type="SAM" id="MobiDB-lite"/>
    </source>
</evidence>
<evidence type="ECO:0000313" key="2">
    <source>
        <dbReference type="EMBL" id="KAJ8781183.1"/>
    </source>
</evidence>
<accession>A0AB34GPL8</accession>
<sequence>MELEAQRKDEERQEEEVTEEPKRVTTQKMARGFSLFEEALLVFEAQDPNVERYTKVAAAVQDAIQCYRVIYDGKKRATTQTSLDHFFKRVDRIESSKEPEPVPSTSGVSEIAACFPSPIADNSSALPSPTSSLSSSQ</sequence>
<organism evidence="2 3">
    <name type="scientific">Eschrichtius robustus</name>
    <name type="common">California gray whale</name>
    <name type="synonym">Eschrichtius gibbosus</name>
    <dbReference type="NCBI Taxonomy" id="9764"/>
    <lineage>
        <taxon>Eukaryota</taxon>
        <taxon>Metazoa</taxon>
        <taxon>Chordata</taxon>
        <taxon>Craniata</taxon>
        <taxon>Vertebrata</taxon>
        <taxon>Euteleostomi</taxon>
        <taxon>Mammalia</taxon>
        <taxon>Eutheria</taxon>
        <taxon>Laurasiatheria</taxon>
        <taxon>Artiodactyla</taxon>
        <taxon>Whippomorpha</taxon>
        <taxon>Cetacea</taxon>
        <taxon>Mysticeti</taxon>
        <taxon>Eschrichtiidae</taxon>
        <taxon>Eschrichtius</taxon>
    </lineage>
</organism>
<gene>
    <name evidence="2" type="ORF">J1605_011167</name>
</gene>
<evidence type="ECO:0000313" key="3">
    <source>
        <dbReference type="Proteomes" id="UP001159641"/>
    </source>
</evidence>
<keyword evidence="3" id="KW-1185">Reference proteome</keyword>
<feature type="region of interest" description="Disordered" evidence="1">
    <location>
        <begin position="1"/>
        <end position="24"/>
    </location>
</feature>
<proteinExistence type="predicted"/>
<comment type="caution">
    <text evidence="2">The sequence shown here is derived from an EMBL/GenBank/DDBJ whole genome shotgun (WGS) entry which is preliminary data.</text>
</comment>
<dbReference type="Proteomes" id="UP001159641">
    <property type="component" value="Unassembled WGS sequence"/>
</dbReference>
<feature type="compositionally biased region" description="Basic and acidic residues" evidence="1">
    <location>
        <begin position="1"/>
        <end position="11"/>
    </location>
</feature>
<reference evidence="2 3" key="1">
    <citation type="submission" date="2022-11" db="EMBL/GenBank/DDBJ databases">
        <title>Whole genome sequence of Eschrichtius robustus ER-17-0199.</title>
        <authorList>
            <person name="Bruniche-Olsen A."/>
            <person name="Black A.N."/>
            <person name="Fields C.J."/>
            <person name="Walden K."/>
            <person name="Dewoody J.A."/>
        </authorList>
    </citation>
    <scope>NUCLEOTIDE SEQUENCE [LARGE SCALE GENOMIC DNA]</scope>
    <source>
        <strain evidence="2">ER-17-0199</strain>
        <tissue evidence="2">Blubber</tissue>
    </source>
</reference>
<dbReference type="EMBL" id="JAIQCJ010002147">
    <property type="protein sequence ID" value="KAJ8781183.1"/>
    <property type="molecule type" value="Genomic_DNA"/>
</dbReference>
<name>A0AB34GPL8_ESCRO</name>
<dbReference type="AlphaFoldDB" id="A0AB34GPL8"/>